<evidence type="ECO:0000313" key="6">
    <source>
        <dbReference type="EMBL" id="KAH7645207.1"/>
    </source>
</evidence>
<dbReference type="AlphaFoldDB" id="A0A922KW74"/>
<dbReference type="Proteomes" id="UP000828236">
    <property type="component" value="Unassembled WGS sequence"/>
</dbReference>
<organism evidence="7 8">
    <name type="scientific">Dermatophagoides farinae</name>
    <name type="common">American house dust mite</name>
    <dbReference type="NCBI Taxonomy" id="6954"/>
    <lineage>
        <taxon>Eukaryota</taxon>
        <taxon>Metazoa</taxon>
        <taxon>Ecdysozoa</taxon>
        <taxon>Arthropoda</taxon>
        <taxon>Chelicerata</taxon>
        <taxon>Arachnida</taxon>
        <taxon>Acari</taxon>
        <taxon>Acariformes</taxon>
        <taxon>Sarcoptiformes</taxon>
        <taxon>Astigmata</taxon>
        <taxon>Psoroptidia</taxon>
        <taxon>Analgoidea</taxon>
        <taxon>Pyroglyphidae</taxon>
        <taxon>Dermatophagoidinae</taxon>
        <taxon>Dermatophagoides</taxon>
    </lineage>
</organism>
<reference evidence="7" key="1">
    <citation type="submission" date="2013-05" db="EMBL/GenBank/DDBJ databases">
        <authorList>
            <person name="Yim A.K.Y."/>
            <person name="Chan T.F."/>
            <person name="Ji K.M."/>
            <person name="Liu X.Y."/>
            <person name="Zhou J.W."/>
            <person name="Li R.Q."/>
            <person name="Yang K.Y."/>
            <person name="Li J."/>
            <person name="Li M."/>
            <person name="Law P.T.W."/>
            <person name="Wu Y.L."/>
            <person name="Cai Z.L."/>
            <person name="Qin H."/>
            <person name="Bao Y."/>
            <person name="Leung R.K.K."/>
            <person name="Ng P.K.S."/>
            <person name="Zou J."/>
            <person name="Zhong X.J."/>
            <person name="Ran P.X."/>
            <person name="Zhong N.S."/>
            <person name="Liu Z.G."/>
            <person name="Tsui S.K.W."/>
        </authorList>
    </citation>
    <scope>NUCLEOTIDE SEQUENCE</scope>
    <source>
        <strain evidence="7">Derf</strain>
        <tissue evidence="7">Whole organism</tissue>
    </source>
</reference>
<dbReference type="Pfam" id="PF13847">
    <property type="entry name" value="Methyltransf_31"/>
    <property type="match status" value="1"/>
</dbReference>
<feature type="domain" description="Methyltransferase" evidence="5">
    <location>
        <begin position="46"/>
        <end position="159"/>
    </location>
</feature>
<dbReference type="PANTHER" id="PTHR12176">
    <property type="entry name" value="SAM-DEPENDENT METHYLTRANSFERASE SUPERFAMILY PROTEIN"/>
    <property type="match status" value="1"/>
</dbReference>
<evidence type="ECO:0000256" key="4">
    <source>
        <dbReference type="ARBA" id="ARBA00023268"/>
    </source>
</evidence>
<dbReference type="Gene3D" id="3.40.50.150">
    <property type="entry name" value="Vaccinia Virus protein VP39"/>
    <property type="match status" value="2"/>
</dbReference>
<keyword evidence="4" id="KW-0511">Multifunctional enzyme</keyword>
<reference evidence="6" key="2">
    <citation type="submission" date="2020-06" db="EMBL/GenBank/DDBJ databases">
        <authorList>
            <person name="Ji K."/>
            <person name="Li J."/>
        </authorList>
    </citation>
    <scope>NUCLEOTIDE SEQUENCE</scope>
    <source>
        <strain evidence="6">JKM2019</strain>
        <tissue evidence="6">Whole body</tissue>
    </source>
</reference>
<dbReference type="OrthoDB" id="411785at2759"/>
<evidence type="ECO:0000256" key="2">
    <source>
        <dbReference type="ARBA" id="ARBA00022603"/>
    </source>
</evidence>
<evidence type="ECO:0000313" key="7">
    <source>
        <dbReference type="EMBL" id="KAH9498016.1"/>
    </source>
</evidence>
<dbReference type="InterPro" id="IPR025714">
    <property type="entry name" value="Methyltranfer_dom"/>
</dbReference>
<keyword evidence="2 7" id="KW-0489">Methyltransferase</keyword>
<comment type="similarity">
    <text evidence="1">Belongs to the methyltransferase superfamily.</text>
</comment>
<reference evidence="6" key="3">
    <citation type="journal article" date="2021" name="World Allergy Organ. J.">
        <title>Chromosome-level assembly of Dermatophagoides farinae genome and transcriptome reveals two novel allergens Der f 37 and Der f 39.</title>
        <authorList>
            <person name="Chen J."/>
            <person name="Cai Z."/>
            <person name="Fan D."/>
            <person name="Hu J."/>
            <person name="Hou Y."/>
            <person name="He Y."/>
            <person name="Zhang Z."/>
            <person name="Zhao Z."/>
            <person name="Gao P."/>
            <person name="Hu W."/>
            <person name="Sun J."/>
            <person name="Li J."/>
            <person name="Ji K."/>
        </authorList>
    </citation>
    <scope>NUCLEOTIDE SEQUENCE</scope>
    <source>
        <strain evidence="6">JKM2019</strain>
    </source>
</reference>
<dbReference type="InterPro" id="IPR051419">
    <property type="entry name" value="Lys/N-term_MeTrsfase_sf"/>
</dbReference>
<sequence>MNLLPKSAKEFATKEYWDKFFQKRKDSFEWYGNYDEIKPLLLQYLKPNDNFLIIGCGNSTLSVDLFDDGYENNTSIDISEIVINKMISKYKSNGIRERLQFECMDMMQMKYSNESFNIVIDKGTLDAVCSDADIDIDKMFAEISRVLKYFGRYVCISLLQEHVLERLLHWFIIENPNWICRIHRCQQIMRQQQQQQDLDFVNFPVFIVTCLKMKTKLPEPYCELDMNGERKFKKIHNPIGEMPTIIRSLQRMELLKYMIRNGKIDDDNFNIELFDDSSNSNDCRYKFYFVQKSIIVRSNNNNIRCSVFIVPQGREHEWMFATGKGRIELLKQCRCDRLIVVFLSRKHHYENMESIKNDLGNKLQEFFPLSSSSEKKIAFLSIGEDIGERTVVWEGNSEFNGQMFVEDVCIDSQMYRRLVFASNHNIIQSEARLMKSKKHGPSSIYRCQQDFLSCDHHQYIAAGLAIINRPFKNQYNLLMIGLGGGCFISFLANNLKSYDDIILHVTVVEIDPLLEQVARKYFDFDRKTRKNVQINIVIDDGLQYLRTKSQENEKFDFIIFDVDSKNLELGVSCPPTEFVENECLNQVQSLLGDEGIFILNLVARNEDLKQEIYERLKCLFNHRFRWKVDEDVNEILFATNIEQLEWLRKDWNSNSRYDYIRKSCFHIDLLAETYRKMCLKLTFC</sequence>
<dbReference type="EMBL" id="SDOV01000001">
    <property type="protein sequence ID" value="KAH7645207.1"/>
    <property type="molecule type" value="Genomic_DNA"/>
</dbReference>
<dbReference type="PANTHER" id="PTHR12176:SF78">
    <property type="entry name" value="EEF1A LYSINE AND N-TERMINAL METHYLTRANSFERASE"/>
    <property type="match status" value="1"/>
</dbReference>
<dbReference type="Proteomes" id="UP000790347">
    <property type="component" value="Unassembled WGS sequence"/>
</dbReference>
<dbReference type="GO" id="GO:0008168">
    <property type="term" value="F:methyltransferase activity"/>
    <property type="evidence" value="ECO:0007669"/>
    <property type="project" value="UniProtKB-KW"/>
</dbReference>
<keyword evidence="3" id="KW-0808">Transferase</keyword>
<keyword evidence="8" id="KW-1185">Reference proteome</keyword>
<dbReference type="CDD" id="cd02440">
    <property type="entry name" value="AdoMet_MTases"/>
    <property type="match status" value="2"/>
</dbReference>
<accession>A0A922KW74</accession>
<comment type="caution">
    <text evidence="7">The sequence shown here is derived from an EMBL/GenBank/DDBJ whole genome shotgun (WGS) entry which is preliminary data.</text>
</comment>
<proteinExistence type="inferred from homology"/>
<reference evidence="7" key="4">
    <citation type="journal article" date="2022" name="Res Sq">
        <title>Comparative Genomics Reveals Insights into the Divergent Evolution of Astigmatic Mites and Household Pest Adaptations.</title>
        <authorList>
            <person name="Xiong Q."/>
            <person name="Wan A.T.-Y."/>
            <person name="Liu X.-Y."/>
            <person name="Fung C.S.-H."/>
            <person name="Xiao X."/>
            <person name="Malainual N."/>
            <person name="Hou J."/>
            <person name="Wang L."/>
            <person name="Wang M."/>
            <person name="Yang K."/>
            <person name="Cui Y."/>
            <person name="Leung E."/>
            <person name="Nong W."/>
            <person name="Shin S.-K."/>
            <person name="Au S."/>
            <person name="Jeong K.Y."/>
            <person name="Chew F.T."/>
            <person name="Hui J."/>
            <person name="Leung T.F."/>
            <person name="Tungtrongchitr A."/>
            <person name="Zhong N."/>
            <person name="Liu Z."/>
            <person name="Tsui S."/>
        </authorList>
    </citation>
    <scope>NUCLEOTIDE SEQUENCE</scope>
    <source>
        <strain evidence="7">Derf</strain>
        <tissue evidence="7">Whole organism</tissue>
    </source>
</reference>
<evidence type="ECO:0000256" key="3">
    <source>
        <dbReference type="ARBA" id="ARBA00022679"/>
    </source>
</evidence>
<name>A0A922KW74_DERFA</name>
<evidence type="ECO:0000256" key="1">
    <source>
        <dbReference type="ARBA" id="ARBA00008361"/>
    </source>
</evidence>
<evidence type="ECO:0000313" key="8">
    <source>
        <dbReference type="Proteomes" id="UP000790347"/>
    </source>
</evidence>
<protein>
    <submittedName>
        <fullName evidence="7">Methyltransferase-like protein 13</fullName>
    </submittedName>
    <submittedName>
        <fullName evidence="6">Nup188-like protein</fullName>
    </submittedName>
</protein>
<gene>
    <name evidence="7" type="primary">METTL13</name>
    <name evidence="7" type="ORF">DERF_013943</name>
    <name evidence="6" type="ORF">HUG17_0745</name>
</gene>
<dbReference type="GO" id="GO:0032259">
    <property type="term" value="P:methylation"/>
    <property type="evidence" value="ECO:0007669"/>
    <property type="project" value="UniProtKB-KW"/>
</dbReference>
<dbReference type="InterPro" id="IPR029063">
    <property type="entry name" value="SAM-dependent_MTases_sf"/>
</dbReference>
<evidence type="ECO:0000259" key="5">
    <source>
        <dbReference type="Pfam" id="PF13847"/>
    </source>
</evidence>
<dbReference type="Pfam" id="PF01564">
    <property type="entry name" value="Spermine_synth"/>
    <property type="match status" value="1"/>
</dbReference>
<dbReference type="SUPFAM" id="SSF53335">
    <property type="entry name" value="S-adenosyl-L-methionine-dependent methyltransferases"/>
    <property type="match status" value="2"/>
</dbReference>
<dbReference type="EMBL" id="ASGP02000007">
    <property type="protein sequence ID" value="KAH9498016.1"/>
    <property type="molecule type" value="Genomic_DNA"/>
</dbReference>